<dbReference type="Pfam" id="PF07687">
    <property type="entry name" value="M20_dimer"/>
    <property type="match status" value="1"/>
</dbReference>
<dbReference type="RefSeq" id="WP_003392840.1">
    <property type="nucleotide sequence ID" value="NZ_APBN01000022.1"/>
</dbReference>
<reference evidence="4 5" key="1">
    <citation type="submission" date="2013-03" db="EMBL/GenBank/DDBJ databases">
        <title>Assembly of a new bacterial strain Brevibacillus borstelensis AK1.</title>
        <authorList>
            <person name="Rajan I."/>
            <person name="PoliReddy D."/>
            <person name="Sugumar T."/>
            <person name="Rathinam K."/>
            <person name="Alqarawi S."/>
            <person name="Khalil A.B."/>
            <person name="Sivakumar N."/>
        </authorList>
    </citation>
    <scope>NUCLEOTIDE SEQUENCE [LARGE SCALE GENOMIC DNA]</scope>
    <source>
        <strain evidence="4 5">AK1</strain>
    </source>
</reference>
<keyword evidence="2" id="KW-0479">Metal-binding</keyword>
<evidence type="ECO:0000259" key="3">
    <source>
        <dbReference type="Pfam" id="PF07687"/>
    </source>
</evidence>
<name>M8E3N0_9BACL</name>
<dbReference type="NCBIfam" id="TIGR01891">
    <property type="entry name" value="amidohydrolases"/>
    <property type="match status" value="1"/>
</dbReference>
<keyword evidence="1 4" id="KW-0378">Hydrolase</keyword>
<keyword evidence="2" id="KW-0464">Manganese</keyword>
<dbReference type="STRING" id="1300222.I532_24437"/>
<feature type="binding site" evidence="2">
    <location>
        <position position="140"/>
    </location>
    <ligand>
        <name>Mn(2+)</name>
        <dbReference type="ChEBI" id="CHEBI:29035"/>
        <label>2</label>
    </ligand>
</feature>
<organism evidence="4 5">
    <name type="scientific">Brevibacillus borstelensis AK1</name>
    <dbReference type="NCBI Taxonomy" id="1300222"/>
    <lineage>
        <taxon>Bacteria</taxon>
        <taxon>Bacillati</taxon>
        <taxon>Bacillota</taxon>
        <taxon>Bacilli</taxon>
        <taxon>Bacillales</taxon>
        <taxon>Paenibacillaceae</taxon>
        <taxon>Brevibacillus</taxon>
    </lineage>
</organism>
<keyword evidence="5" id="KW-1185">Reference proteome</keyword>
<dbReference type="GO" id="GO:0019877">
    <property type="term" value="P:diaminopimelate biosynthetic process"/>
    <property type="evidence" value="ECO:0007669"/>
    <property type="project" value="UniProtKB-ARBA"/>
</dbReference>
<dbReference type="EMBL" id="APBN01000022">
    <property type="protein sequence ID" value="EMT50070.1"/>
    <property type="molecule type" value="Genomic_DNA"/>
</dbReference>
<dbReference type="OrthoDB" id="9776731at2"/>
<evidence type="ECO:0000313" key="4">
    <source>
        <dbReference type="EMBL" id="EMT50070.1"/>
    </source>
</evidence>
<dbReference type="Proteomes" id="UP000012081">
    <property type="component" value="Unassembled WGS sequence"/>
</dbReference>
<dbReference type="InterPro" id="IPR017439">
    <property type="entry name" value="Amidohydrolase"/>
</dbReference>
<protein>
    <submittedName>
        <fullName evidence="4">Amidohydrolase</fullName>
    </submittedName>
</protein>
<feature type="domain" description="Peptidase M20 dimerisation" evidence="3">
    <location>
        <begin position="188"/>
        <end position="280"/>
    </location>
</feature>
<comment type="cofactor">
    <cofactor evidence="2">
        <name>Mn(2+)</name>
        <dbReference type="ChEBI" id="CHEBI:29035"/>
    </cofactor>
    <text evidence="2">The Mn(2+) ion enhances activity.</text>
</comment>
<feature type="binding site" evidence="2">
    <location>
        <position position="364"/>
    </location>
    <ligand>
        <name>Mn(2+)</name>
        <dbReference type="ChEBI" id="CHEBI:29035"/>
        <label>2</label>
    </ligand>
</feature>
<dbReference type="PATRIC" id="fig|1300222.3.peg.5135"/>
<proteinExistence type="predicted"/>
<dbReference type="PANTHER" id="PTHR11014">
    <property type="entry name" value="PEPTIDASE M20 FAMILY MEMBER"/>
    <property type="match status" value="1"/>
</dbReference>
<dbReference type="CDD" id="cd08021">
    <property type="entry name" value="M20_Acy1_YhaA-like"/>
    <property type="match status" value="1"/>
</dbReference>
<dbReference type="InterPro" id="IPR036264">
    <property type="entry name" value="Bact_exopeptidase_dim_dom"/>
</dbReference>
<dbReference type="SUPFAM" id="SSF53187">
    <property type="entry name" value="Zn-dependent exopeptidases"/>
    <property type="match status" value="1"/>
</dbReference>
<sequence>MAAEQLRRLVDEIQMEVIEWRRYLHRYPELSYQEEKTAQFVCDTLTSFGGLELSRPTQTSVMARLRGARPGPVIAIRADMDALPIAEENTFDFVSQNPGVMHACGHDGHTAMLLGTAKILSGSKSWLNGEVRFLFQHAEESPPGGAEEMVRAGVLDGVDMIVGAHLWSPLEYGKIGILYGPAMAAGDSFTIRIHGKGGHAAMPHLSVDSIAVAAQVVSNLQQIVSRNTDPLETLVLSITKFQAGTAFHVIPGTVEILGTVRYFQPEFREQVPPLMERIVKGIAEAHGASYEFRYDFGYRAVINDEEVTRQAEAAVREYCGENAIERMAPVMAAEDFSSFQQKTPGCFLLIGAGNKEKGITFPHHHPRFTIDEDALAVGVGIFARLVERLCLAS</sequence>
<accession>M8E3N0</accession>
<dbReference type="InterPro" id="IPR011650">
    <property type="entry name" value="Peptidase_M20_dimer"/>
</dbReference>
<feature type="binding site" evidence="2">
    <location>
        <position position="104"/>
    </location>
    <ligand>
        <name>Mn(2+)</name>
        <dbReference type="ChEBI" id="CHEBI:29035"/>
        <label>2</label>
    </ligand>
</feature>
<dbReference type="AlphaFoldDB" id="M8E3N0"/>
<dbReference type="FunFam" id="3.30.70.360:FF:000001">
    <property type="entry name" value="N-acetyldiaminopimelate deacetylase"/>
    <property type="match status" value="1"/>
</dbReference>
<dbReference type="Gene3D" id="3.40.630.10">
    <property type="entry name" value="Zn peptidases"/>
    <property type="match status" value="1"/>
</dbReference>
<feature type="binding site" evidence="2">
    <location>
        <position position="165"/>
    </location>
    <ligand>
        <name>Mn(2+)</name>
        <dbReference type="ChEBI" id="CHEBI:29035"/>
        <label>2</label>
    </ligand>
</feature>
<dbReference type="Gene3D" id="3.30.70.360">
    <property type="match status" value="1"/>
</dbReference>
<evidence type="ECO:0000256" key="2">
    <source>
        <dbReference type="PIRSR" id="PIRSR005962-1"/>
    </source>
</evidence>
<gene>
    <name evidence="4" type="ORF">I532_24437</name>
</gene>
<comment type="caution">
    <text evidence="4">The sequence shown here is derived from an EMBL/GenBank/DDBJ whole genome shotgun (WGS) entry which is preliminary data.</text>
</comment>
<dbReference type="PANTHER" id="PTHR11014:SF63">
    <property type="entry name" value="METALLOPEPTIDASE, PUTATIVE (AFU_ORTHOLOGUE AFUA_6G09600)-RELATED"/>
    <property type="match status" value="1"/>
</dbReference>
<evidence type="ECO:0000313" key="5">
    <source>
        <dbReference type="Proteomes" id="UP000012081"/>
    </source>
</evidence>
<dbReference type="GO" id="GO:0046872">
    <property type="term" value="F:metal ion binding"/>
    <property type="evidence" value="ECO:0007669"/>
    <property type="project" value="UniProtKB-KW"/>
</dbReference>
<dbReference type="PIRSF" id="PIRSF005962">
    <property type="entry name" value="Pept_M20D_amidohydro"/>
    <property type="match status" value="1"/>
</dbReference>
<dbReference type="Pfam" id="PF01546">
    <property type="entry name" value="Peptidase_M20"/>
    <property type="match status" value="1"/>
</dbReference>
<feature type="binding site" evidence="2">
    <location>
        <position position="106"/>
    </location>
    <ligand>
        <name>Mn(2+)</name>
        <dbReference type="ChEBI" id="CHEBI:29035"/>
        <label>2</label>
    </ligand>
</feature>
<dbReference type="GO" id="GO:0050118">
    <property type="term" value="F:N-acetyldiaminopimelate deacetylase activity"/>
    <property type="evidence" value="ECO:0007669"/>
    <property type="project" value="UniProtKB-ARBA"/>
</dbReference>
<dbReference type="InterPro" id="IPR002933">
    <property type="entry name" value="Peptidase_M20"/>
</dbReference>
<dbReference type="SUPFAM" id="SSF55031">
    <property type="entry name" value="Bacterial exopeptidase dimerisation domain"/>
    <property type="match status" value="1"/>
</dbReference>
<evidence type="ECO:0000256" key="1">
    <source>
        <dbReference type="ARBA" id="ARBA00022801"/>
    </source>
</evidence>